<protein>
    <submittedName>
        <fullName evidence="2">Uncharacterized protein</fullName>
    </submittedName>
</protein>
<dbReference type="Proteomes" id="UP000316855">
    <property type="component" value="Chromosome"/>
</dbReference>
<accession>A0A517VMC5</accession>
<evidence type="ECO:0000256" key="1">
    <source>
        <dbReference type="SAM" id="Phobius"/>
    </source>
</evidence>
<keyword evidence="3" id="KW-1185">Reference proteome</keyword>
<dbReference type="OrthoDB" id="9833968at2"/>
<dbReference type="KEGG" id="gax:Pan161_58660"/>
<organism evidence="2 3">
    <name type="scientific">Gimesia algae</name>
    <dbReference type="NCBI Taxonomy" id="2527971"/>
    <lineage>
        <taxon>Bacteria</taxon>
        <taxon>Pseudomonadati</taxon>
        <taxon>Planctomycetota</taxon>
        <taxon>Planctomycetia</taxon>
        <taxon>Planctomycetales</taxon>
        <taxon>Planctomycetaceae</taxon>
        <taxon>Gimesia</taxon>
    </lineage>
</organism>
<keyword evidence="1" id="KW-0472">Membrane</keyword>
<evidence type="ECO:0000313" key="3">
    <source>
        <dbReference type="Proteomes" id="UP000316855"/>
    </source>
</evidence>
<dbReference type="EMBL" id="CP036343">
    <property type="protein sequence ID" value="QDT94173.1"/>
    <property type="molecule type" value="Genomic_DNA"/>
</dbReference>
<reference evidence="2 3" key="1">
    <citation type="submission" date="2019-02" db="EMBL/GenBank/DDBJ databases">
        <title>Deep-cultivation of Planctomycetes and their phenomic and genomic characterization uncovers novel biology.</title>
        <authorList>
            <person name="Wiegand S."/>
            <person name="Jogler M."/>
            <person name="Boedeker C."/>
            <person name="Pinto D."/>
            <person name="Vollmers J."/>
            <person name="Rivas-Marin E."/>
            <person name="Kohn T."/>
            <person name="Peeters S.H."/>
            <person name="Heuer A."/>
            <person name="Rast P."/>
            <person name="Oberbeckmann S."/>
            <person name="Bunk B."/>
            <person name="Jeske O."/>
            <person name="Meyerdierks A."/>
            <person name="Storesund J.E."/>
            <person name="Kallscheuer N."/>
            <person name="Luecker S."/>
            <person name="Lage O.M."/>
            <person name="Pohl T."/>
            <person name="Merkel B.J."/>
            <person name="Hornburger P."/>
            <person name="Mueller R.-W."/>
            <person name="Bruemmer F."/>
            <person name="Labrenz M."/>
            <person name="Spormann A.M."/>
            <person name="Op den Camp H."/>
            <person name="Overmann J."/>
            <person name="Amann R."/>
            <person name="Jetten M.S.M."/>
            <person name="Mascher T."/>
            <person name="Medema M.H."/>
            <person name="Devos D.P."/>
            <person name="Kaster A.-K."/>
            <person name="Ovreas L."/>
            <person name="Rohde M."/>
            <person name="Galperin M.Y."/>
            <person name="Jogler C."/>
        </authorList>
    </citation>
    <scope>NUCLEOTIDE SEQUENCE [LARGE SCALE GENOMIC DNA]</scope>
    <source>
        <strain evidence="2 3">Pan161</strain>
    </source>
</reference>
<feature type="transmembrane region" description="Helical" evidence="1">
    <location>
        <begin position="6"/>
        <end position="25"/>
    </location>
</feature>
<gene>
    <name evidence="2" type="ORF">Pan161_58660</name>
</gene>
<dbReference type="AlphaFoldDB" id="A0A517VMC5"/>
<name>A0A517VMC5_9PLAN</name>
<evidence type="ECO:0000313" key="2">
    <source>
        <dbReference type="EMBL" id="QDT94173.1"/>
    </source>
</evidence>
<keyword evidence="1" id="KW-0812">Transmembrane</keyword>
<proteinExistence type="predicted"/>
<keyword evidence="1" id="KW-1133">Transmembrane helix</keyword>
<sequence>MDLIDVNPLFAVLILAGLYFAGQFLKKKKADLGVSGGSDSGFIGETLENLTALSSSMTAAGFKLLPQLPDALMKNDRGYVDKLIRQLMLAFNNPDQRQAELEEVFTKLLEEKFKDPDKRRLLLDRIERLKAAETAKPAV</sequence>
<dbReference type="RefSeq" id="WP_145232099.1">
    <property type="nucleotide sequence ID" value="NZ_CP036343.1"/>
</dbReference>